<reference evidence="1" key="2">
    <citation type="submission" date="2025-09" db="UniProtKB">
        <authorList>
            <consortium name="EnsemblPlants"/>
        </authorList>
    </citation>
    <scope>IDENTIFICATION</scope>
</reference>
<reference evidence="1" key="1">
    <citation type="submission" date="2021-05" db="EMBL/GenBank/DDBJ databases">
        <authorList>
            <person name="Scholz U."/>
            <person name="Mascher M."/>
            <person name="Fiebig A."/>
        </authorList>
    </citation>
    <scope>NUCLEOTIDE SEQUENCE [LARGE SCALE GENOMIC DNA]</scope>
</reference>
<keyword evidence="2" id="KW-1185">Reference proteome</keyword>
<name>A0ACD5XJI5_AVESA</name>
<evidence type="ECO:0000313" key="1">
    <source>
        <dbReference type="EnsemblPlants" id="AVESA.00010b.r2.5AG0803790.1.CDS"/>
    </source>
</evidence>
<protein>
    <submittedName>
        <fullName evidence="1">Uncharacterized protein</fullName>
    </submittedName>
</protein>
<proteinExistence type="predicted"/>
<sequence>MMREGDACVALLRSKFHGLVERNRTLEEENKQLRNEVSHLKGQVSSLEGQYTDRKMMWKRLENFATSNNYMEKQFVHNNDDAKEAMDLNNSASYSRQRFFRTPVVKSRAPRVPNPPPSPRCIQPIMKVKKEGSMAPPPPPPPPPPPLPSKLLKSTKSVQRVPEVVEWYRLLVKREGKNDGRSASTGIPVAANSRDMIGEIENKSAYVIAIKSDVENQGDFINFLAREVQNAAYKDIADVEEFVKWLDGELSYLVDERAVLKHFPNWPEKKADAMREAAFTYRDLKNLETEASSFHDDRRVATPMAFKRMQDLQDKIEQGIHNTEKIRDIASGRYKDFMIPWDWMLDSGIIRQLKAASLKLAKEYMNRIMNALKSDPFANDEELILRGVRFSFRIHQVAGGFDEGCRKAFQELKTYASKSE</sequence>
<organism evidence="1 2">
    <name type="scientific">Avena sativa</name>
    <name type="common">Oat</name>
    <dbReference type="NCBI Taxonomy" id="4498"/>
    <lineage>
        <taxon>Eukaryota</taxon>
        <taxon>Viridiplantae</taxon>
        <taxon>Streptophyta</taxon>
        <taxon>Embryophyta</taxon>
        <taxon>Tracheophyta</taxon>
        <taxon>Spermatophyta</taxon>
        <taxon>Magnoliopsida</taxon>
        <taxon>Liliopsida</taxon>
        <taxon>Poales</taxon>
        <taxon>Poaceae</taxon>
        <taxon>BOP clade</taxon>
        <taxon>Pooideae</taxon>
        <taxon>Poodae</taxon>
        <taxon>Poeae</taxon>
        <taxon>Poeae Chloroplast Group 1 (Aveneae type)</taxon>
        <taxon>Aveninae</taxon>
        <taxon>Avena</taxon>
    </lineage>
</organism>
<dbReference type="Proteomes" id="UP001732700">
    <property type="component" value="Chromosome 5A"/>
</dbReference>
<evidence type="ECO:0000313" key="2">
    <source>
        <dbReference type="Proteomes" id="UP001732700"/>
    </source>
</evidence>
<accession>A0ACD5XJI5</accession>
<dbReference type="EnsemblPlants" id="AVESA.00010b.r2.5AG0803790.1">
    <property type="protein sequence ID" value="AVESA.00010b.r2.5AG0803790.1.CDS"/>
    <property type="gene ID" value="AVESA.00010b.r2.5AG0803790"/>
</dbReference>